<gene>
    <name evidence="1" type="ORF">DR864_08920</name>
</gene>
<dbReference type="KEGG" id="run:DR864_08920"/>
<organism evidence="1 2">
    <name type="scientific">Runella rosea</name>
    <dbReference type="NCBI Taxonomy" id="2259595"/>
    <lineage>
        <taxon>Bacteria</taxon>
        <taxon>Pseudomonadati</taxon>
        <taxon>Bacteroidota</taxon>
        <taxon>Cytophagia</taxon>
        <taxon>Cytophagales</taxon>
        <taxon>Spirosomataceae</taxon>
        <taxon>Runella</taxon>
    </lineage>
</organism>
<proteinExistence type="predicted"/>
<evidence type="ECO:0000313" key="1">
    <source>
        <dbReference type="EMBL" id="AXE17846.1"/>
    </source>
</evidence>
<dbReference type="AlphaFoldDB" id="A0A344TGS5"/>
<keyword evidence="2" id="KW-1185">Reference proteome</keyword>
<dbReference type="EMBL" id="CP030850">
    <property type="protein sequence ID" value="AXE17846.1"/>
    <property type="molecule type" value="Genomic_DNA"/>
</dbReference>
<dbReference type="Proteomes" id="UP000251993">
    <property type="component" value="Chromosome"/>
</dbReference>
<name>A0A344TGS5_9BACT</name>
<accession>A0A344TGS5</accession>
<sequence>MWNTDKNNYVLELSTTSSCGYFIYRIDPFGFVIIEDDEILTILINKMIDEGVKIVRNIDEVEVVHHKMTREEFYKWVKKEK</sequence>
<reference evidence="1 2" key="1">
    <citation type="submission" date="2018-07" db="EMBL/GenBank/DDBJ databases">
        <title>Genome sequencing of Runella.</title>
        <authorList>
            <person name="Baek M.-G."/>
            <person name="Yi H."/>
        </authorList>
    </citation>
    <scope>NUCLEOTIDE SEQUENCE [LARGE SCALE GENOMIC DNA]</scope>
    <source>
        <strain evidence="1 2">HYN0085</strain>
    </source>
</reference>
<evidence type="ECO:0000313" key="2">
    <source>
        <dbReference type="Proteomes" id="UP000251993"/>
    </source>
</evidence>
<protein>
    <submittedName>
        <fullName evidence="1">Uncharacterized protein</fullName>
    </submittedName>
</protein>